<evidence type="ECO:0000313" key="11">
    <source>
        <dbReference type="EMBL" id="SUO96187.1"/>
    </source>
</evidence>
<accession>A0A380MXM3</accession>
<keyword evidence="12" id="KW-1185">Reference proteome</keyword>
<dbReference type="InterPro" id="IPR033659">
    <property type="entry name" value="Ferrochelatase_N"/>
</dbReference>
<dbReference type="UniPathway" id="UPA00252">
    <property type="reaction ID" value="UER00325"/>
</dbReference>
<evidence type="ECO:0000256" key="6">
    <source>
        <dbReference type="ARBA" id="ARBA00023239"/>
    </source>
</evidence>
<reference evidence="11 12" key="1">
    <citation type="submission" date="2018-06" db="EMBL/GenBank/DDBJ databases">
        <authorList>
            <consortium name="Pathogen Informatics"/>
            <person name="Doyle S."/>
        </authorList>
    </citation>
    <scope>NUCLEOTIDE SEQUENCE [LARGE SCALE GENOMIC DNA]</scope>
    <source>
        <strain evidence="11 12">NCTC10717</strain>
    </source>
</reference>
<dbReference type="Proteomes" id="UP000254575">
    <property type="component" value="Unassembled WGS sequence"/>
</dbReference>
<dbReference type="OrthoDB" id="9809741at2"/>
<comment type="catalytic activity">
    <reaction evidence="9 10">
        <text>heme b + 2 H(+) = protoporphyrin IX + Fe(2+)</text>
        <dbReference type="Rhea" id="RHEA:22584"/>
        <dbReference type="ChEBI" id="CHEBI:15378"/>
        <dbReference type="ChEBI" id="CHEBI:29033"/>
        <dbReference type="ChEBI" id="CHEBI:57306"/>
        <dbReference type="ChEBI" id="CHEBI:60344"/>
        <dbReference type="EC" id="4.98.1.1"/>
    </reaction>
</comment>
<dbReference type="PANTHER" id="PTHR11108:SF1">
    <property type="entry name" value="FERROCHELATASE, MITOCHONDRIAL"/>
    <property type="match status" value="1"/>
</dbReference>
<dbReference type="SUPFAM" id="SSF53800">
    <property type="entry name" value="Chelatase"/>
    <property type="match status" value="1"/>
</dbReference>
<gene>
    <name evidence="9 11" type="primary">hemH</name>
    <name evidence="11" type="ORF">NCTC10717_00883</name>
</gene>
<dbReference type="AlphaFoldDB" id="A0A380MXM3"/>
<evidence type="ECO:0000256" key="4">
    <source>
        <dbReference type="ARBA" id="ARBA00023004"/>
    </source>
</evidence>
<evidence type="ECO:0000256" key="2">
    <source>
        <dbReference type="ARBA" id="ARBA00022490"/>
    </source>
</evidence>
<keyword evidence="5 9" id="KW-0350">Heme biosynthesis</keyword>
<evidence type="ECO:0000313" key="12">
    <source>
        <dbReference type="Proteomes" id="UP000254575"/>
    </source>
</evidence>
<evidence type="ECO:0000256" key="7">
    <source>
        <dbReference type="ARBA" id="ARBA00023244"/>
    </source>
</evidence>
<keyword evidence="6 9" id="KW-0456">Lyase</keyword>
<dbReference type="InterPro" id="IPR001015">
    <property type="entry name" value="Ferrochelatase"/>
</dbReference>
<evidence type="ECO:0000256" key="9">
    <source>
        <dbReference type="HAMAP-Rule" id="MF_00323"/>
    </source>
</evidence>
<name>A0A380MXM3_9GAMM</name>
<dbReference type="FunFam" id="3.40.50.1400:FF:000002">
    <property type="entry name" value="Ferrochelatase"/>
    <property type="match status" value="1"/>
</dbReference>
<dbReference type="GO" id="GO:0005737">
    <property type="term" value="C:cytoplasm"/>
    <property type="evidence" value="ECO:0007669"/>
    <property type="project" value="UniProtKB-SubCell"/>
</dbReference>
<dbReference type="GO" id="GO:0046872">
    <property type="term" value="F:metal ion binding"/>
    <property type="evidence" value="ECO:0007669"/>
    <property type="project" value="UniProtKB-KW"/>
</dbReference>
<keyword evidence="4 9" id="KW-0408">Iron</keyword>
<dbReference type="PROSITE" id="PS00534">
    <property type="entry name" value="FERROCHELATASE"/>
    <property type="match status" value="1"/>
</dbReference>
<keyword evidence="2 9" id="KW-0963">Cytoplasm</keyword>
<keyword evidence="3 9" id="KW-0479">Metal-binding</keyword>
<keyword evidence="7 9" id="KW-0627">Porphyrin biosynthesis</keyword>
<evidence type="ECO:0000256" key="3">
    <source>
        <dbReference type="ARBA" id="ARBA00022723"/>
    </source>
</evidence>
<feature type="binding site" evidence="9">
    <location>
        <position position="287"/>
    </location>
    <ligand>
        <name>Fe(2+)</name>
        <dbReference type="ChEBI" id="CHEBI:29033"/>
    </ligand>
</feature>
<dbReference type="GO" id="GO:0006783">
    <property type="term" value="P:heme biosynthetic process"/>
    <property type="evidence" value="ECO:0007669"/>
    <property type="project" value="UniProtKB-UniRule"/>
</dbReference>
<dbReference type="PANTHER" id="PTHR11108">
    <property type="entry name" value="FERROCHELATASE"/>
    <property type="match status" value="1"/>
</dbReference>
<evidence type="ECO:0000256" key="8">
    <source>
        <dbReference type="ARBA" id="ARBA00024536"/>
    </source>
</evidence>
<dbReference type="HAMAP" id="MF_00323">
    <property type="entry name" value="Ferrochelatase"/>
    <property type="match status" value="1"/>
</dbReference>
<dbReference type="Pfam" id="PF00762">
    <property type="entry name" value="Ferrochelatase"/>
    <property type="match status" value="1"/>
</dbReference>
<sequence>MKVDHPAISPKSAVLLVNLGSPDAPTAKALRPYLAEFLSDPRVIDLPRWQWLFILYAFILPKRPKQSAALYTKVWTDKGAPLIEITKAQTDALRDLLYQHYARQDIIVDYAMRYGNPSIESKLRALQAQGVNQLLIVPMYPQYCDATTATVIDAVADAFKKMRYMPEWRFVHHWHDEAAYIEALAQTVREYLQTNEMPEKVLFSFHGVPERYLHEGDPYHCFCQKTARLVAEKLSLQASQFMVVFQSQFGKEVWLQPYADKTIEQLAKEGVKSLAVMCPGFTADCLETLEEMAEGNRELFLHHGGERYDYIPALNARADHIALLHDLVLRHTQDWPAFAHGK</sequence>
<dbReference type="CDD" id="cd03411">
    <property type="entry name" value="Ferrochelatase_N"/>
    <property type="match status" value="1"/>
</dbReference>
<comment type="subcellular location">
    <subcellularLocation>
        <location evidence="9 10">Cytoplasm</location>
    </subcellularLocation>
</comment>
<protein>
    <recommendedName>
        <fullName evidence="9 10">Ferrochelatase</fullName>
        <ecNumber evidence="9 10">4.98.1.1</ecNumber>
    </recommendedName>
    <alternativeName>
        <fullName evidence="9">Heme synthase</fullName>
    </alternativeName>
    <alternativeName>
        <fullName evidence="9">Protoheme ferro-lyase</fullName>
    </alternativeName>
</protein>
<proteinExistence type="inferred from homology"/>
<dbReference type="Gene3D" id="3.40.50.1400">
    <property type="match status" value="2"/>
</dbReference>
<evidence type="ECO:0000256" key="5">
    <source>
        <dbReference type="ARBA" id="ARBA00023133"/>
    </source>
</evidence>
<dbReference type="GO" id="GO:0004325">
    <property type="term" value="F:ferrochelatase activity"/>
    <property type="evidence" value="ECO:0007669"/>
    <property type="project" value="UniProtKB-UniRule"/>
</dbReference>
<comment type="catalytic activity">
    <reaction evidence="8">
        <text>Fe-coproporphyrin III + 2 H(+) = coproporphyrin III + Fe(2+)</text>
        <dbReference type="Rhea" id="RHEA:49572"/>
        <dbReference type="ChEBI" id="CHEBI:15378"/>
        <dbReference type="ChEBI" id="CHEBI:29033"/>
        <dbReference type="ChEBI" id="CHEBI:68438"/>
        <dbReference type="ChEBI" id="CHEBI:131725"/>
        <dbReference type="EC" id="4.99.1.9"/>
    </reaction>
    <physiologicalReaction direction="right-to-left" evidence="8">
        <dbReference type="Rhea" id="RHEA:49574"/>
    </physiologicalReaction>
</comment>
<organism evidence="11 12">
    <name type="scientific">Suttonella indologenes</name>
    <dbReference type="NCBI Taxonomy" id="13276"/>
    <lineage>
        <taxon>Bacteria</taxon>
        <taxon>Pseudomonadati</taxon>
        <taxon>Pseudomonadota</taxon>
        <taxon>Gammaproteobacteria</taxon>
        <taxon>Cardiobacteriales</taxon>
        <taxon>Cardiobacteriaceae</taxon>
        <taxon>Suttonella</taxon>
    </lineage>
</organism>
<evidence type="ECO:0000256" key="10">
    <source>
        <dbReference type="RuleBase" id="RU000607"/>
    </source>
</evidence>
<comment type="similarity">
    <text evidence="1 9 10">Belongs to the ferrochelatase family.</text>
</comment>
<evidence type="ECO:0000256" key="1">
    <source>
        <dbReference type="ARBA" id="ARBA00007718"/>
    </source>
</evidence>
<dbReference type="CDD" id="cd00419">
    <property type="entry name" value="Ferrochelatase_C"/>
    <property type="match status" value="1"/>
</dbReference>
<dbReference type="InterPro" id="IPR019772">
    <property type="entry name" value="Ferrochelatase_AS"/>
</dbReference>
<dbReference type="EC" id="4.98.1.1" evidence="9 10"/>
<dbReference type="NCBIfam" id="TIGR00109">
    <property type="entry name" value="hemH"/>
    <property type="match status" value="1"/>
</dbReference>
<dbReference type="RefSeq" id="WP_115218161.1">
    <property type="nucleotide sequence ID" value="NZ_UHIA01000004.1"/>
</dbReference>
<feature type="binding site" evidence="9">
    <location>
        <position position="206"/>
    </location>
    <ligand>
        <name>Fe(2+)</name>
        <dbReference type="ChEBI" id="CHEBI:29033"/>
    </ligand>
</feature>
<dbReference type="EMBL" id="UHIA01000004">
    <property type="protein sequence ID" value="SUO96187.1"/>
    <property type="molecule type" value="Genomic_DNA"/>
</dbReference>
<comment type="function">
    <text evidence="9 10">Catalyzes the ferrous insertion into protoporphyrin IX.</text>
</comment>
<dbReference type="InterPro" id="IPR033644">
    <property type="entry name" value="Ferrochelatase_C"/>
</dbReference>
<comment type="pathway">
    <text evidence="9 10">Porphyrin-containing compound metabolism; protoheme biosynthesis; protoheme from protoporphyrin-IX: step 1/1.</text>
</comment>